<dbReference type="Proteomes" id="UP000621859">
    <property type="component" value="Unassembled WGS sequence"/>
</dbReference>
<protein>
    <recommendedName>
        <fullName evidence="3">Abortive infection protein, AbiV family</fullName>
    </recommendedName>
</protein>
<evidence type="ECO:0008006" key="3">
    <source>
        <dbReference type="Google" id="ProtNLM"/>
    </source>
</evidence>
<gene>
    <name evidence="1" type="ORF">GCM10010971_31830</name>
</gene>
<dbReference type="RefSeq" id="WP_188696136.1">
    <property type="nucleotide sequence ID" value="NZ_BMLY01000006.1"/>
</dbReference>
<name>A0ABQ2PP27_9NEIS</name>
<accession>A0ABQ2PP27</accession>
<sequence>MPTATQTVLSANRVKTAIDEALKGVIAHENDLAKVGSSLFLTIAELYRASLVLFVGNSGKFIPNMVRPMLEAWGHLRILRNDPAYLERLQFKDALDNVKMLTAISANPDNYPDWLGPEEANLAISQLKALVEHFEQNGTKHLGNTRQTLKDSGVEETYLAFQVLCSYTHNQLSAVLARHEYGKELHCYAPTSDEMVTGLLEIATTILKDSFESLPIFTNLTSQRVREVHQQMDDIWVELHS</sequence>
<dbReference type="Pfam" id="PF18928">
    <property type="entry name" value="DUF5677"/>
    <property type="match status" value="1"/>
</dbReference>
<reference evidence="2" key="1">
    <citation type="journal article" date="2019" name="Int. J. Syst. Evol. Microbiol.">
        <title>The Global Catalogue of Microorganisms (GCM) 10K type strain sequencing project: providing services to taxonomists for standard genome sequencing and annotation.</title>
        <authorList>
            <consortium name="The Broad Institute Genomics Platform"/>
            <consortium name="The Broad Institute Genome Sequencing Center for Infectious Disease"/>
            <person name="Wu L."/>
            <person name="Ma J."/>
        </authorList>
    </citation>
    <scope>NUCLEOTIDE SEQUENCE [LARGE SCALE GENOMIC DNA]</scope>
    <source>
        <strain evidence="2">CGMCC 1.8860</strain>
    </source>
</reference>
<keyword evidence="2" id="KW-1185">Reference proteome</keyword>
<evidence type="ECO:0000313" key="2">
    <source>
        <dbReference type="Proteomes" id="UP000621859"/>
    </source>
</evidence>
<proteinExistence type="predicted"/>
<comment type="caution">
    <text evidence="1">The sequence shown here is derived from an EMBL/GenBank/DDBJ whole genome shotgun (WGS) entry which is preliminary data.</text>
</comment>
<evidence type="ECO:0000313" key="1">
    <source>
        <dbReference type="EMBL" id="GGP27364.1"/>
    </source>
</evidence>
<organism evidence="1 2">
    <name type="scientific">Silvimonas amylolytica</name>
    <dbReference type="NCBI Taxonomy" id="449663"/>
    <lineage>
        <taxon>Bacteria</taxon>
        <taxon>Pseudomonadati</taxon>
        <taxon>Pseudomonadota</taxon>
        <taxon>Betaproteobacteria</taxon>
        <taxon>Neisseriales</taxon>
        <taxon>Chitinibacteraceae</taxon>
        <taxon>Silvimonas</taxon>
    </lineage>
</organism>
<dbReference type="InterPro" id="IPR043733">
    <property type="entry name" value="DUF5677"/>
</dbReference>
<dbReference type="EMBL" id="BMLY01000006">
    <property type="protein sequence ID" value="GGP27364.1"/>
    <property type="molecule type" value="Genomic_DNA"/>
</dbReference>